<keyword evidence="2 8" id="KW-0813">Transport</keyword>
<gene>
    <name evidence="13" type="ORF">OIK40_08115</name>
</gene>
<protein>
    <submittedName>
        <fullName evidence="13">TonB-dependent receptor</fullName>
    </submittedName>
</protein>
<dbReference type="Gene3D" id="2.170.130.10">
    <property type="entry name" value="TonB-dependent receptor, plug domain"/>
    <property type="match status" value="1"/>
</dbReference>
<dbReference type="InterPro" id="IPR000531">
    <property type="entry name" value="Beta-barrel_TonB"/>
</dbReference>
<sequence>MNISKNLLIRRTLLSTTLLTGLAGISTAAAAEELASVAADDEVLAASAAAAEAPGDEAIVVTGSRLRRDSNLDSPSPVVSITAETFRGEQEVADALRTIPALSASISSAQSVAPGENDSGGAVGAATLNLRGLGAERTLVLVNGRRHVAGVAETSVVDINSIPSSLIKEVEVLTGGASAVYGADAVTGVVNFILDREFDGLEMGLTGGMSDNGDGENFDAYVKFGKNFADGRGNITLVGDYSYDKGIRFGDRKQFRNGMIADDGPNPALRFQRGDLGGSTPNFSNFFSLANGRYPYGFVIPLPGSARYDSIFPNGTAPTAAEQALIDRALGAPTRAIGSQYQFQITSAGGVIIPGDFADPNSDIDGDGISDCTESFTGFNGLFDYNGFGALGGCFIATENGIEVIDDDGMIAGNFNSFGGDGVIFDNNGYLIPKTERYGINLLADYDISDTLNVYFEGKYFRQETTFGTNQNSFYDLLTVAPDNPFIPAVLRPISDAAGGLFITRDPTDLGPNIDTNISETWRFVGGIKGSVTDEIDFDISANWGRYDLKSINRNNVLYDRFLAAIDVTSDAQGNPVCRSELDPTVRSPSTPFGIPTGEFGYLTFVPGQGQCKPANLFGVGSISQEAVDFITTTTVNTFRTDQLQIDAVISGDTSAFFNLPYDSVQFALGAEYREEKSRSFFDPLVRGILPVTTVDGTAGQFVGDAPGFDGSGFSQTSLGTPPDGFFQDSGGKYDVVEIFGELGTTLVEGVPFVEELRLELAGRFSDYSTVGSVFTYAINGFWAPIDDVRIRGTYSRAVRAPNISELFAPPQAAFFRPFDPCDQAEIDALSAAGDPNVANRIANCRADGIPEGFADPLSARFAGTIAGNPDLREETADTYTVGMVLQPRFIPGLAFTADYYHIQIDDAISTVAAQDVVDNCYDSSTFPNDFCSSFTRNRDTTSAQFLGFTSLNLTTINFVRIETAGVDASLSYRTTIGEHRLGLSATASWVDKIDFFFDPTDLTRIDPERGELQRPEWSGRATASYGIGNFDLNYTVTYLGEMALRAVEIETVEAQFGPAGITGETWTHNIGASYSLPDMGLEVFGGINNLSDVKPFITERAYPVSPIGRSFFLGLRWTM</sequence>
<dbReference type="Pfam" id="PF00593">
    <property type="entry name" value="TonB_dep_Rec_b-barrel"/>
    <property type="match status" value="1"/>
</dbReference>
<keyword evidence="13" id="KW-0675">Receptor</keyword>
<dbReference type="PROSITE" id="PS52016">
    <property type="entry name" value="TONB_DEPENDENT_REC_3"/>
    <property type="match status" value="1"/>
</dbReference>
<feature type="chain" id="PRO_5046075904" evidence="10">
    <location>
        <begin position="32"/>
        <end position="1120"/>
    </location>
</feature>
<dbReference type="Proteomes" id="UP001216558">
    <property type="component" value="Unassembled WGS sequence"/>
</dbReference>
<comment type="subcellular location">
    <subcellularLocation>
        <location evidence="1 8">Cell outer membrane</location>
        <topology evidence="1 8">Multi-pass membrane protein</topology>
    </subcellularLocation>
</comment>
<accession>A0ABT5JR45</accession>
<evidence type="ECO:0000259" key="11">
    <source>
        <dbReference type="Pfam" id="PF00593"/>
    </source>
</evidence>
<keyword evidence="5 9" id="KW-0798">TonB box</keyword>
<evidence type="ECO:0000256" key="5">
    <source>
        <dbReference type="ARBA" id="ARBA00023077"/>
    </source>
</evidence>
<evidence type="ECO:0000313" key="14">
    <source>
        <dbReference type="Proteomes" id="UP001216558"/>
    </source>
</evidence>
<dbReference type="SUPFAM" id="SSF56935">
    <property type="entry name" value="Porins"/>
    <property type="match status" value="1"/>
</dbReference>
<evidence type="ECO:0000256" key="6">
    <source>
        <dbReference type="ARBA" id="ARBA00023136"/>
    </source>
</evidence>
<dbReference type="Pfam" id="PF07715">
    <property type="entry name" value="Plug"/>
    <property type="match status" value="1"/>
</dbReference>
<feature type="domain" description="TonB-dependent receptor-like beta-barrel" evidence="11">
    <location>
        <begin position="638"/>
        <end position="1091"/>
    </location>
</feature>
<comment type="similarity">
    <text evidence="8 9">Belongs to the TonB-dependent receptor family.</text>
</comment>
<evidence type="ECO:0000259" key="12">
    <source>
        <dbReference type="Pfam" id="PF07715"/>
    </source>
</evidence>
<dbReference type="PANTHER" id="PTHR47234:SF2">
    <property type="entry name" value="TONB-DEPENDENT RECEPTOR"/>
    <property type="match status" value="1"/>
</dbReference>
<evidence type="ECO:0000256" key="7">
    <source>
        <dbReference type="ARBA" id="ARBA00023237"/>
    </source>
</evidence>
<keyword evidence="4 8" id="KW-0812">Transmembrane</keyword>
<dbReference type="InterPro" id="IPR037066">
    <property type="entry name" value="Plug_dom_sf"/>
</dbReference>
<name>A0ABT5JR45_9SPHN</name>
<keyword evidence="10" id="KW-0732">Signal</keyword>
<feature type="domain" description="TonB-dependent receptor plug" evidence="12">
    <location>
        <begin position="72"/>
        <end position="189"/>
    </location>
</feature>
<keyword evidence="14" id="KW-1185">Reference proteome</keyword>
<keyword evidence="3 8" id="KW-1134">Transmembrane beta strand</keyword>
<evidence type="ECO:0000256" key="9">
    <source>
        <dbReference type="RuleBase" id="RU003357"/>
    </source>
</evidence>
<keyword evidence="7 8" id="KW-0998">Cell outer membrane</keyword>
<evidence type="ECO:0000313" key="13">
    <source>
        <dbReference type="EMBL" id="MDC8754603.1"/>
    </source>
</evidence>
<keyword evidence="6 8" id="KW-0472">Membrane</keyword>
<dbReference type="Gene3D" id="2.40.170.20">
    <property type="entry name" value="TonB-dependent receptor, beta-barrel domain"/>
    <property type="match status" value="1"/>
</dbReference>
<dbReference type="EMBL" id="JAQQXQ010000005">
    <property type="protein sequence ID" value="MDC8754603.1"/>
    <property type="molecule type" value="Genomic_DNA"/>
</dbReference>
<evidence type="ECO:0000256" key="2">
    <source>
        <dbReference type="ARBA" id="ARBA00022448"/>
    </source>
</evidence>
<evidence type="ECO:0000256" key="8">
    <source>
        <dbReference type="PROSITE-ProRule" id="PRU01360"/>
    </source>
</evidence>
<dbReference type="InterPro" id="IPR012910">
    <property type="entry name" value="Plug_dom"/>
</dbReference>
<dbReference type="InterPro" id="IPR036942">
    <property type="entry name" value="Beta-barrel_TonB_sf"/>
</dbReference>
<dbReference type="RefSeq" id="WP_273677657.1">
    <property type="nucleotide sequence ID" value="NZ_JAQQXQ010000005.1"/>
</dbReference>
<comment type="caution">
    <text evidence="13">The sequence shown here is derived from an EMBL/GenBank/DDBJ whole genome shotgun (WGS) entry which is preliminary data.</text>
</comment>
<evidence type="ECO:0000256" key="10">
    <source>
        <dbReference type="SAM" id="SignalP"/>
    </source>
</evidence>
<evidence type="ECO:0000256" key="1">
    <source>
        <dbReference type="ARBA" id="ARBA00004571"/>
    </source>
</evidence>
<evidence type="ECO:0000256" key="3">
    <source>
        <dbReference type="ARBA" id="ARBA00022452"/>
    </source>
</evidence>
<dbReference type="PANTHER" id="PTHR47234">
    <property type="match status" value="1"/>
</dbReference>
<proteinExistence type="inferred from homology"/>
<organism evidence="13 14">
    <name type="scientific">Erythrobacter fulvus</name>
    <dbReference type="NCBI Taxonomy" id="2987523"/>
    <lineage>
        <taxon>Bacteria</taxon>
        <taxon>Pseudomonadati</taxon>
        <taxon>Pseudomonadota</taxon>
        <taxon>Alphaproteobacteria</taxon>
        <taxon>Sphingomonadales</taxon>
        <taxon>Erythrobacteraceae</taxon>
        <taxon>Erythrobacter/Porphyrobacter group</taxon>
        <taxon>Erythrobacter</taxon>
    </lineage>
</organism>
<evidence type="ECO:0000256" key="4">
    <source>
        <dbReference type="ARBA" id="ARBA00022692"/>
    </source>
</evidence>
<dbReference type="InterPro" id="IPR039426">
    <property type="entry name" value="TonB-dep_rcpt-like"/>
</dbReference>
<reference evidence="13 14" key="1">
    <citation type="submission" date="2022-10" db="EMBL/GenBank/DDBJ databases">
        <title>Erythrobacter sp. sf7 Genome sequencing.</title>
        <authorList>
            <person name="Park S."/>
        </authorList>
    </citation>
    <scope>NUCLEOTIDE SEQUENCE [LARGE SCALE GENOMIC DNA]</scope>
    <source>
        <strain evidence="14">sf7</strain>
    </source>
</reference>
<feature type="signal peptide" evidence="10">
    <location>
        <begin position="1"/>
        <end position="31"/>
    </location>
</feature>